<keyword evidence="3" id="KW-1185">Reference proteome</keyword>
<evidence type="ECO:0008006" key="4">
    <source>
        <dbReference type="Google" id="ProtNLM"/>
    </source>
</evidence>
<feature type="compositionally biased region" description="Basic residues" evidence="1">
    <location>
        <begin position="1"/>
        <end position="10"/>
    </location>
</feature>
<sequence>MAKKGNKGKKAAAPATAPSSPVKRSTAKSSSYPTTPVATAKATASSPLASDIPDEVHATEDTSFQHVAPKIERRLSSRPDAHDLDQANIIHTLNMAPQIQASAKLLARQLNASSVSHQLEKRRSLGEMADQGLVVDSTKIAPTLQAKSEALKRQLTADRLHKQINRRPSLKAMSEQGLLEEGNVAPSLVATAKRLERTMIENQVGHLLETRPDIHDVVSQHICPEPPQVANAIQGAMHSLERNLKADQLARKLRTRRSFDDLFAARAAKPRANSTEDNAVRRARYTLALKAASRIAADKLITVAEKGRLKDLILLDDRRVVAAIANYEADKDVEEMLDSLYRIAKDKVRA</sequence>
<dbReference type="AlphaFoldDB" id="A0A1V9ZJ71"/>
<feature type="region of interest" description="Disordered" evidence="1">
    <location>
        <begin position="1"/>
        <end position="52"/>
    </location>
</feature>
<feature type="compositionally biased region" description="Low complexity" evidence="1">
    <location>
        <begin position="33"/>
        <end position="47"/>
    </location>
</feature>
<accession>A0A1V9ZJ71</accession>
<dbReference type="OrthoDB" id="197676at2759"/>
<evidence type="ECO:0000313" key="2">
    <source>
        <dbReference type="EMBL" id="OQR97870.1"/>
    </source>
</evidence>
<gene>
    <name evidence="2" type="ORF">ACHHYP_09855</name>
</gene>
<evidence type="ECO:0000256" key="1">
    <source>
        <dbReference type="SAM" id="MobiDB-lite"/>
    </source>
</evidence>
<evidence type="ECO:0000313" key="3">
    <source>
        <dbReference type="Proteomes" id="UP000243579"/>
    </source>
</evidence>
<dbReference type="Gene3D" id="6.10.150.10">
    <property type="match status" value="1"/>
</dbReference>
<name>A0A1V9ZJ71_ACHHY</name>
<organism evidence="2 3">
    <name type="scientific">Achlya hypogyna</name>
    <name type="common">Oomycete</name>
    <name type="synonym">Protoachlya hypogyna</name>
    <dbReference type="NCBI Taxonomy" id="1202772"/>
    <lineage>
        <taxon>Eukaryota</taxon>
        <taxon>Sar</taxon>
        <taxon>Stramenopiles</taxon>
        <taxon>Oomycota</taxon>
        <taxon>Saprolegniomycetes</taxon>
        <taxon>Saprolegniales</taxon>
        <taxon>Achlyaceae</taxon>
        <taxon>Achlya</taxon>
    </lineage>
</organism>
<proteinExistence type="predicted"/>
<feature type="compositionally biased region" description="Low complexity" evidence="1">
    <location>
        <begin position="11"/>
        <end position="23"/>
    </location>
</feature>
<dbReference type="Gene3D" id="6.10.140.2040">
    <property type="match status" value="2"/>
</dbReference>
<comment type="caution">
    <text evidence="2">The sequence shown here is derived from an EMBL/GenBank/DDBJ whole genome shotgun (WGS) entry which is preliminary data.</text>
</comment>
<protein>
    <recommendedName>
        <fullName evidence="4">RPEL repeat protein</fullName>
    </recommendedName>
</protein>
<reference evidence="2 3" key="1">
    <citation type="journal article" date="2014" name="Genome Biol. Evol.">
        <title>The secreted proteins of Achlya hypogyna and Thraustotheca clavata identify the ancestral oomycete secretome and reveal gene acquisitions by horizontal gene transfer.</title>
        <authorList>
            <person name="Misner I."/>
            <person name="Blouin N."/>
            <person name="Leonard G."/>
            <person name="Richards T.A."/>
            <person name="Lane C.E."/>
        </authorList>
    </citation>
    <scope>NUCLEOTIDE SEQUENCE [LARGE SCALE GENOMIC DNA]</scope>
    <source>
        <strain evidence="2 3">ATCC 48635</strain>
    </source>
</reference>
<dbReference type="Proteomes" id="UP000243579">
    <property type="component" value="Unassembled WGS sequence"/>
</dbReference>
<dbReference type="EMBL" id="JNBR01000095">
    <property type="protein sequence ID" value="OQR97870.1"/>
    <property type="molecule type" value="Genomic_DNA"/>
</dbReference>